<evidence type="ECO:0000313" key="9">
    <source>
        <dbReference type="EMBL" id="KAF5573696.1"/>
    </source>
</evidence>
<evidence type="ECO:0000256" key="5">
    <source>
        <dbReference type="ARBA" id="ARBA00023125"/>
    </source>
</evidence>
<protein>
    <submittedName>
        <fullName evidence="9">Pathway-specific regulatory</fullName>
    </submittedName>
</protein>
<dbReference type="PROSITE" id="PS50048">
    <property type="entry name" value="ZN2_CY6_FUNGAL_2"/>
    <property type="match status" value="1"/>
</dbReference>
<evidence type="ECO:0000256" key="1">
    <source>
        <dbReference type="ARBA" id="ARBA00004123"/>
    </source>
</evidence>
<evidence type="ECO:0000256" key="7">
    <source>
        <dbReference type="ARBA" id="ARBA00023242"/>
    </source>
</evidence>
<dbReference type="GO" id="GO:0003677">
    <property type="term" value="F:DNA binding"/>
    <property type="evidence" value="ECO:0007669"/>
    <property type="project" value="UniProtKB-KW"/>
</dbReference>
<feature type="domain" description="Zn(2)-C6 fungal-type" evidence="8">
    <location>
        <begin position="22"/>
        <end position="52"/>
    </location>
</feature>
<evidence type="ECO:0000256" key="6">
    <source>
        <dbReference type="ARBA" id="ARBA00023163"/>
    </source>
</evidence>
<evidence type="ECO:0000256" key="4">
    <source>
        <dbReference type="ARBA" id="ARBA00023015"/>
    </source>
</evidence>
<dbReference type="Gene3D" id="4.10.240.10">
    <property type="entry name" value="Zn(2)-C6 fungal-type DNA-binding domain"/>
    <property type="match status" value="1"/>
</dbReference>
<dbReference type="CDD" id="cd00067">
    <property type="entry name" value="GAL4"/>
    <property type="match status" value="1"/>
</dbReference>
<dbReference type="OrthoDB" id="4161332at2759"/>
<proteinExistence type="predicted"/>
<evidence type="ECO:0000256" key="3">
    <source>
        <dbReference type="ARBA" id="ARBA00022833"/>
    </source>
</evidence>
<keyword evidence="3" id="KW-0862">Zinc</keyword>
<dbReference type="PROSITE" id="PS00463">
    <property type="entry name" value="ZN2_CY6_FUNGAL_1"/>
    <property type="match status" value="1"/>
</dbReference>
<comment type="subcellular location">
    <subcellularLocation>
        <location evidence="1">Nucleus</location>
    </subcellularLocation>
</comment>
<dbReference type="PANTHER" id="PTHR31313:SF85">
    <property type="entry name" value="ZN(II)2CYS6 TRANSCRIPTION FACTOR (EUROFUNG)"/>
    <property type="match status" value="1"/>
</dbReference>
<keyword evidence="10" id="KW-1185">Reference proteome</keyword>
<gene>
    <name evidence="9" type="ORF">FPCIR_13870</name>
</gene>
<dbReference type="SUPFAM" id="SSF57701">
    <property type="entry name" value="Zn2/Cys6 DNA-binding domain"/>
    <property type="match status" value="1"/>
</dbReference>
<dbReference type="GO" id="GO:0005634">
    <property type="term" value="C:nucleus"/>
    <property type="evidence" value="ECO:0007669"/>
    <property type="project" value="UniProtKB-SubCell"/>
</dbReference>
<dbReference type="InterPro" id="IPR051615">
    <property type="entry name" value="Transcr_Regulatory_Elem"/>
</dbReference>
<dbReference type="SMART" id="SM00066">
    <property type="entry name" value="GAL4"/>
    <property type="match status" value="1"/>
</dbReference>
<dbReference type="GO" id="GO:0000981">
    <property type="term" value="F:DNA-binding transcription factor activity, RNA polymerase II-specific"/>
    <property type="evidence" value="ECO:0007669"/>
    <property type="project" value="InterPro"/>
</dbReference>
<dbReference type="InterPro" id="IPR036864">
    <property type="entry name" value="Zn2-C6_fun-type_DNA-bd_sf"/>
</dbReference>
<dbReference type="AlphaFoldDB" id="A0A8H5NP31"/>
<keyword evidence="2" id="KW-0479">Metal-binding</keyword>
<dbReference type="CDD" id="cd12148">
    <property type="entry name" value="fungal_TF_MHR"/>
    <property type="match status" value="1"/>
</dbReference>
<evidence type="ECO:0000259" key="8">
    <source>
        <dbReference type="PROSITE" id="PS50048"/>
    </source>
</evidence>
<dbReference type="PANTHER" id="PTHR31313">
    <property type="entry name" value="TY1 ENHANCER ACTIVATOR"/>
    <property type="match status" value="1"/>
</dbReference>
<keyword evidence="7" id="KW-0539">Nucleus</keyword>
<comment type="caution">
    <text evidence="9">The sequence shown here is derived from an EMBL/GenBank/DDBJ whole genome shotgun (WGS) entry which is preliminary data.</text>
</comment>
<keyword evidence="5" id="KW-0238">DNA-binding</keyword>
<name>A0A8H5NP31_9HYPO</name>
<dbReference type="EMBL" id="JAAOAS010000582">
    <property type="protein sequence ID" value="KAF5573696.1"/>
    <property type="molecule type" value="Genomic_DNA"/>
</dbReference>
<sequence>MPKTRRQRRESPPRPKKTARLTCNNCRTRKVRCDGGQPVCGICIAYNETCQYDRPPPMTQIRAMADKIAQLEQTIIDLQNKDVTNTAPCQTSATVLAESALVPTLVEPLPTIEVADGHMDPARSFYDTTSAVHDPGDTPSQATTGQITVAHSPETRQPLPMETPELKFWEDQAVESAAVYLSIPQDVIQRLFVTHWTAKLEFSHEIHKEGSIPLVQALLQFSAREIGRGSVSQAWLYGGMAFRVAIDIGLFLLSPGRSEDVTWMQLGRHLAWSCFFWDKTLSLYLGRTPSLPKPPKWDPALPEEPETELWPPYPIPDDEALQGYQPRPSHLLLCFAYTCKISLIINDILFSIYGSKRTKEVSGFVQTTRERLHSWRSSLPPALHVDYQAQTCPPTHFVAQQMLYHTTIILLHRPFLNNPACWKACQEASRCVERLLQLLDTTFGFQRFTYIMAYCTYTAATVVVQDMKNSRHDTTQRFEMFMRALNAITVSCPGIQRSIDILTRGLGTVSVAQEPPAFPEQAPQIPAFPYTDFGYVFAEGVDETSHDTATSSNAFFNLDSFPQLWFNEFSDNVFEDVNVENSM</sequence>
<dbReference type="GO" id="GO:0008270">
    <property type="term" value="F:zinc ion binding"/>
    <property type="evidence" value="ECO:0007669"/>
    <property type="project" value="InterPro"/>
</dbReference>
<dbReference type="GO" id="GO:0006351">
    <property type="term" value="P:DNA-templated transcription"/>
    <property type="evidence" value="ECO:0007669"/>
    <property type="project" value="InterPro"/>
</dbReference>
<dbReference type="InterPro" id="IPR007219">
    <property type="entry name" value="XnlR_reg_dom"/>
</dbReference>
<evidence type="ECO:0000256" key="2">
    <source>
        <dbReference type="ARBA" id="ARBA00022723"/>
    </source>
</evidence>
<dbReference type="Proteomes" id="UP000546213">
    <property type="component" value="Unassembled WGS sequence"/>
</dbReference>
<dbReference type="InterPro" id="IPR001138">
    <property type="entry name" value="Zn2Cys6_DnaBD"/>
</dbReference>
<accession>A0A8H5NP31</accession>
<dbReference type="SMART" id="SM00906">
    <property type="entry name" value="Fungal_trans"/>
    <property type="match status" value="1"/>
</dbReference>
<reference evidence="9 10" key="1">
    <citation type="submission" date="2020-05" db="EMBL/GenBank/DDBJ databases">
        <title>Identification and distribution of gene clusters putatively required for synthesis of sphingolipid metabolism inhibitors in phylogenetically diverse species of the filamentous fungus Fusarium.</title>
        <authorList>
            <person name="Kim H.-S."/>
            <person name="Busman M."/>
            <person name="Brown D.W."/>
            <person name="Divon H."/>
            <person name="Uhlig S."/>
            <person name="Proctor R.H."/>
        </authorList>
    </citation>
    <scope>NUCLEOTIDE SEQUENCE [LARGE SCALE GENOMIC DNA]</scope>
    <source>
        <strain evidence="9 10">NRRL 36939</strain>
    </source>
</reference>
<organism evidence="9 10">
    <name type="scientific">Fusarium pseudocircinatum</name>
    <dbReference type="NCBI Taxonomy" id="56676"/>
    <lineage>
        <taxon>Eukaryota</taxon>
        <taxon>Fungi</taxon>
        <taxon>Dikarya</taxon>
        <taxon>Ascomycota</taxon>
        <taxon>Pezizomycotina</taxon>
        <taxon>Sordariomycetes</taxon>
        <taxon>Hypocreomycetidae</taxon>
        <taxon>Hypocreales</taxon>
        <taxon>Nectriaceae</taxon>
        <taxon>Fusarium</taxon>
        <taxon>Fusarium fujikuroi species complex</taxon>
    </lineage>
</organism>
<keyword evidence="4" id="KW-0805">Transcription regulation</keyword>
<evidence type="ECO:0000313" key="10">
    <source>
        <dbReference type="Proteomes" id="UP000546213"/>
    </source>
</evidence>
<dbReference type="Pfam" id="PF04082">
    <property type="entry name" value="Fungal_trans"/>
    <property type="match status" value="1"/>
</dbReference>
<dbReference type="Pfam" id="PF00172">
    <property type="entry name" value="Zn_clus"/>
    <property type="match status" value="1"/>
</dbReference>
<keyword evidence="6" id="KW-0804">Transcription</keyword>